<evidence type="ECO:0000256" key="3">
    <source>
        <dbReference type="ARBA" id="ARBA00022989"/>
    </source>
</evidence>
<proteinExistence type="predicted"/>
<dbReference type="Proteomes" id="UP000032289">
    <property type="component" value="Unassembled WGS sequence"/>
</dbReference>
<feature type="transmembrane region" description="Helical" evidence="5">
    <location>
        <begin position="195"/>
        <end position="213"/>
    </location>
</feature>
<accession>A0A0D1MD13</accession>
<dbReference type="Pfam" id="PF12698">
    <property type="entry name" value="ABC2_membrane_3"/>
    <property type="match status" value="1"/>
</dbReference>
<feature type="transmembrane region" description="Helical" evidence="5">
    <location>
        <begin position="233"/>
        <end position="255"/>
    </location>
</feature>
<gene>
    <name evidence="7" type="ORF">ab3b_00169</name>
</gene>
<feature type="domain" description="ABC-2 type transporter transmembrane" evidence="6">
    <location>
        <begin position="8"/>
        <end position="368"/>
    </location>
</feature>
<keyword evidence="2 5" id="KW-0812">Transmembrane</keyword>
<comment type="caution">
    <text evidence="7">The sequence shown here is derived from an EMBL/GenBank/DDBJ whole genome shotgun (WGS) entry which is preliminary data.</text>
</comment>
<organism evidence="7 8">
    <name type="scientific">Weissella cibaria</name>
    <dbReference type="NCBI Taxonomy" id="137591"/>
    <lineage>
        <taxon>Bacteria</taxon>
        <taxon>Bacillati</taxon>
        <taxon>Bacillota</taxon>
        <taxon>Bacilli</taxon>
        <taxon>Lactobacillales</taxon>
        <taxon>Lactobacillaceae</taxon>
        <taxon>Weissella</taxon>
    </lineage>
</organism>
<evidence type="ECO:0000259" key="6">
    <source>
        <dbReference type="Pfam" id="PF12698"/>
    </source>
</evidence>
<dbReference type="PANTHER" id="PTHR43077">
    <property type="entry name" value="TRANSPORT PERMEASE YVFS-RELATED"/>
    <property type="match status" value="1"/>
</dbReference>
<keyword evidence="4 5" id="KW-0472">Membrane</keyword>
<feature type="transmembrane region" description="Helical" evidence="5">
    <location>
        <begin position="352"/>
        <end position="368"/>
    </location>
</feature>
<dbReference type="GO" id="GO:0016020">
    <property type="term" value="C:membrane"/>
    <property type="evidence" value="ECO:0007669"/>
    <property type="project" value="UniProtKB-SubCell"/>
</dbReference>
<reference evidence="7 8" key="1">
    <citation type="journal article" date="2015" name="Microbiology (Mosc.)">
        <title>Genomics of the Weissella cibaria species with an examination of its metabolic traits.</title>
        <authorList>
            <person name="Lynch K.M."/>
            <person name="Lucid A."/>
            <person name="Arendt E.K."/>
            <person name="Sleator R.D."/>
            <person name="Lucey B."/>
            <person name="Coffey A."/>
        </authorList>
    </citation>
    <scope>NUCLEOTIDE SEQUENCE [LARGE SCALE GENOMIC DNA]</scope>
    <source>
        <strain evidence="7 8">AB3b</strain>
    </source>
</reference>
<dbReference type="Gene3D" id="3.40.1710.10">
    <property type="entry name" value="abc type-2 transporter like domain"/>
    <property type="match status" value="1"/>
</dbReference>
<dbReference type="RefSeq" id="WP_043940544.1">
    <property type="nucleotide sequence ID" value="NZ_JWHT01000004.1"/>
</dbReference>
<feature type="transmembrane region" description="Helical" evidence="5">
    <location>
        <begin position="261"/>
        <end position="279"/>
    </location>
</feature>
<dbReference type="InterPro" id="IPR051328">
    <property type="entry name" value="T7SS_ABC-Transporter"/>
</dbReference>
<evidence type="ECO:0000256" key="5">
    <source>
        <dbReference type="SAM" id="Phobius"/>
    </source>
</evidence>
<evidence type="ECO:0000313" key="8">
    <source>
        <dbReference type="Proteomes" id="UP000032289"/>
    </source>
</evidence>
<dbReference type="PANTHER" id="PTHR43077:SF5">
    <property type="entry name" value="PHAGE INFECTION PROTEIN"/>
    <property type="match status" value="1"/>
</dbReference>
<feature type="transmembrane region" description="Helical" evidence="5">
    <location>
        <begin position="286"/>
        <end position="306"/>
    </location>
</feature>
<dbReference type="AlphaFoldDB" id="A0A0D1MD13"/>
<name>A0A0D1MD13_9LACO</name>
<dbReference type="InterPro" id="IPR013525">
    <property type="entry name" value="ABC2_TM"/>
</dbReference>
<dbReference type="EMBL" id="JWHT01000004">
    <property type="protein sequence ID" value="KIU25701.1"/>
    <property type="molecule type" value="Genomic_DNA"/>
</dbReference>
<evidence type="ECO:0000256" key="1">
    <source>
        <dbReference type="ARBA" id="ARBA00004141"/>
    </source>
</evidence>
<dbReference type="GO" id="GO:0140359">
    <property type="term" value="F:ABC-type transporter activity"/>
    <property type="evidence" value="ECO:0007669"/>
    <property type="project" value="InterPro"/>
</dbReference>
<keyword evidence="3 5" id="KW-1133">Transmembrane helix</keyword>
<protein>
    <recommendedName>
        <fullName evidence="6">ABC-2 type transporter transmembrane domain-containing protein</fullName>
    </recommendedName>
</protein>
<evidence type="ECO:0000256" key="2">
    <source>
        <dbReference type="ARBA" id="ARBA00022692"/>
    </source>
</evidence>
<evidence type="ECO:0000256" key="4">
    <source>
        <dbReference type="ARBA" id="ARBA00023136"/>
    </source>
</evidence>
<dbReference type="PATRIC" id="fig|137591.24.peg.171"/>
<sequence precursor="true">MFKNKFHVISLIVALVMGLLLIVAQIPSTHTAPKDLPIAIVDADQSDASQAIVKQLTSVTSTGGKNSTTIKWSVVKNKTAVMRAMDKQKYYGALVIKAGFAQDTMSLTTATPTHPEMQVIINQAKNATAAAGVQNALTMMTNKVGSAMVNQVLRKMQALNLPVSAEAAQNLLQPIAVTTKIVHTTTNKATASAAFFQPIWMGALLGAVMLTYAQKGLSHVTKKQAWLNKGIELVVMGVVALAAGFATTEFAHIILNYNYDNFTTVALYAAVASFAFQLLMLGVMSWLGIAAVPLFALLMLFAAPLMTLAPEMLTHFYSAYVMPWLPMRFLLDGMRGIVYYNTALWNGNTQSLVWLAIIGVILMLTSIYKPTKQLAV</sequence>
<evidence type="ECO:0000313" key="7">
    <source>
        <dbReference type="EMBL" id="KIU25701.1"/>
    </source>
</evidence>
<comment type="subcellular location">
    <subcellularLocation>
        <location evidence="1">Membrane</location>
        <topology evidence="1">Multi-pass membrane protein</topology>
    </subcellularLocation>
</comment>